<accession>A0AA97KQ89</accession>
<keyword evidence="5" id="KW-0812">Transmembrane</keyword>
<dbReference type="CDD" id="cd00603">
    <property type="entry name" value="IPT_PCSR"/>
    <property type="match status" value="5"/>
</dbReference>
<evidence type="ECO:0000256" key="5">
    <source>
        <dbReference type="ARBA" id="ARBA00022692"/>
    </source>
</evidence>
<dbReference type="Proteomes" id="UP001190640">
    <property type="component" value="Chromosome 1"/>
</dbReference>
<dbReference type="GeneID" id="129323817"/>
<dbReference type="SUPFAM" id="SSF81296">
    <property type="entry name" value="E set domains"/>
    <property type="match status" value="7"/>
</dbReference>
<evidence type="ECO:0000313" key="15">
    <source>
        <dbReference type="RefSeq" id="XP_054826531.1"/>
    </source>
</evidence>
<gene>
    <name evidence="15" type="primary">PKHD1</name>
</gene>
<evidence type="ECO:0000256" key="8">
    <source>
        <dbReference type="ARBA" id="ARBA00022989"/>
    </source>
</evidence>
<evidence type="ECO:0000256" key="9">
    <source>
        <dbReference type="ARBA" id="ARBA00023136"/>
    </source>
</evidence>
<evidence type="ECO:0000313" key="14">
    <source>
        <dbReference type="Proteomes" id="UP001190640"/>
    </source>
</evidence>
<dbReference type="SMART" id="SM00429">
    <property type="entry name" value="IPT"/>
    <property type="match status" value="4"/>
</dbReference>
<keyword evidence="8" id="KW-1133">Transmembrane helix</keyword>
<dbReference type="PROSITE" id="PS51820">
    <property type="entry name" value="PA14"/>
    <property type="match status" value="1"/>
</dbReference>
<dbReference type="SUPFAM" id="SSF56988">
    <property type="entry name" value="Anthrax protective antigen"/>
    <property type="match status" value="1"/>
</dbReference>
<dbReference type="SMART" id="SM01225">
    <property type="entry name" value="G8"/>
    <property type="match status" value="2"/>
</dbReference>
<dbReference type="InterPro" id="IPR052387">
    <property type="entry name" value="Fibrocystin"/>
</dbReference>
<dbReference type="Gene3D" id="2.160.20.10">
    <property type="entry name" value="Single-stranded right-handed beta-helix, Pectin lyase-like"/>
    <property type="match status" value="2"/>
</dbReference>
<dbReference type="Pfam" id="PF01833">
    <property type="entry name" value="TIG"/>
    <property type="match status" value="8"/>
</dbReference>
<dbReference type="PANTHER" id="PTHR46769">
    <property type="entry name" value="POLYCYSTIC KIDNEY AND HEPATIC DISEASE 1 (AUTOSOMAL RECESSIVE)-LIKE 1"/>
    <property type="match status" value="1"/>
</dbReference>
<dbReference type="GO" id="GO:0005886">
    <property type="term" value="C:plasma membrane"/>
    <property type="evidence" value="ECO:0007669"/>
    <property type="project" value="UniProtKB-SubCell"/>
</dbReference>
<dbReference type="RefSeq" id="XP_054826531.1">
    <property type="nucleotide sequence ID" value="XM_054970556.1"/>
</dbReference>
<keyword evidence="10" id="KW-0325">Glycoprotein</keyword>
<evidence type="ECO:0000256" key="4">
    <source>
        <dbReference type="ARBA" id="ARBA00022475"/>
    </source>
</evidence>
<evidence type="ECO:0000256" key="2">
    <source>
        <dbReference type="ARBA" id="ARBA00004236"/>
    </source>
</evidence>
<dbReference type="InterPro" id="IPR006626">
    <property type="entry name" value="PbH1"/>
</dbReference>
<evidence type="ECO:0000256" key="11">
    <source>
        <dbReference type="ARBA" id="ARBA00023273"/>
    </source>
</evidence>
<keyword evidence="11" id="KW-0966">Cell projection</keyword>
<dbReference type="InterPro" id="IPR019316">
    <property type="entry name" value="G8_domain"/>
</dbReference>
<dbReference type="SMART" id="SM00710">
    <property type="entry name" value="PbH1"/>
    <property type="match status" value="9"/>
</dbReference>
<keyword evidence="7" id="KW-0677">Repeat</keyword>
<keyword evidence="9" id="KW-0472">Membrane</keyword>
<evidence type="ECO:0000259" key="13">
    <source>
        <dbReference type="PROSITE" id="PS51820"/>
    </source>
</evidence>
<proteinExistence type="predicted"/>
<evidence type="ECO:0000256" key="3">
    <source>
        <dbReference type="ARBA" id="ARBA00004316"/>
    </source>
</evidence>
<reference evidence="15" key="1">
    <citation type="submission" date="2025-08" db="UniProtKB">
        <authorList>
            <consortium name="RefSeq"/>
        </authorList>
    </citation>
    <scope>IDENTIFICATION</scope>
    <source>
        <tissue evidence="15">Blood</tissue>
    </source>
</reference>
<dbReference type="GO" id="GO:0042995">
    <property type="term" value="C:cell projection"/>
    <property type="evidence" value="ECO:0007669"/>
    <property type="project" value="UniProtKB-SubCell"/>
</dbReference>
<protein>
    <submittedName>
        <fullName evidence="15">Fibrocystin</fullName>
    </submittedName>
</protein>
<evidence type="ECO:0000256" key="6">
    <source>
        <dbReference type="ARBA" id="ARBA00022729"/>
    </source>
</evidence>
<evidence type="ECO:0000256" key="1">
    <source>
        <dbReference type="ARBA" id="ARBA00004167"/>
    </source>
</evidence>
<feature type="domain" description="PA14" evidence="13">
    <location>
        <begin position="185"/>
        <end position="342"/>
    </location>
</feature>
<dbReference type="CTD" id="5314"/>
<evidence type="ECO:0000259" key="12">
    <source>
        <dbReference type="PROSITE" id="PS51484"/>
    </source>
</evidence>
<dbReference type="Pfam" id="PF24606">
    <property type="entry name" value="CEMIP_beta-hel"/>
    <property type="match status" value="1"/>
</dbReference>
<keyword evidence="14" id="KW-1185">Reference proteome</keyword>
<comment type="subcellular location">
    <subcellularLocation>
        <location evidence="2">Cell membrane</location>
    </subcellularLocation>
    <subcellularLocation>
        <location evidence="3">Cell projection</location>
    </subcellularLocation>
    <subcellularLocation>
        <location evidence="1">Membrane</location>
        <topology evidence="1">Single-pass membrane protein</topology>
    </subcellularLocation>
</comment>
<evidence type="ECO:0000256" key="10">
    <source>
        <dbReference type="ARBA" id="ARBA00023180"/>
    </source>
</evidence>
<keyword evidence="4" id="KW-1003">Cell membrane</keyword>
<organism evidence="14 15">
    <name type="scientific">Eublepharis macularius</name>
    <name type="common">Leopard gecko</name>
    <name type="synonym">Cyrtodactylus macularius</name>
    <dbReference type="NCBI Taxonomy" id="481883"/>
    <lineage>
        <taxon>Eukaryota</taxon>
        <taxon>Metazoa</taxon>
        <taxon>Chordata</taxon>
        <taxon>Craniata</taxon>
        <taxon>Vertebrata</taxon>
        <taxon>Euteleostomi</taxon>
        <taxon>Lepidosauria</taxon>
        <taxon>Squamata</taxon>
        <taxon>Bifurcata</taxon>
        <taxon>Gekkota</taxon>
        <taxon>Eublepharidae</taxon>
        <taxon>Eublepharinae</taxon>
        <taxon>Eublepharis</taxon>
    </lineage>
</organism>
<dbReference type="InterPro" id="IPR011050">
    <property type="entry name" value="Pectin_lyase_fold/virulence"/>
</dbReference>
<feature type="domain" description="G8" evidence="12">
    <location>
        <begin position="2542"/>
        <end position="2668"/>
    </location>
</feature>
<feature type="domain" description="G8" evidence="12">
    <location>
        <begin position="1742"/>
        <end position="1863"/>
    </location>
</feature>
<dbReference type="KEGG" id="emc:129323817"/>
<keyword evidence="6" id="KW-0732">Signal</keyword>
<dbReference type="InterPro" id="IPR014756">
    <property type="entry name" value="Ig_E-set"/>
</dbReference>
<dbReference type="SUPFAM" id="SSF51126">
    <property type="entry name" value="Pectin lyase-like"/>
    <property type="match status" value="2"/>
</dbReference>
<dbReference type="InterPro" id="IPR055401">
    <property type="entry name" value="CEMIP_beta-hel_dom"/>
</dbReference>
<sequence length="3244" mass="354495">MESMALPLHLERNVIQVYGRILASKYDTYDFNVDFIDGPIVLQADGWMTVCSLADKETRSTYPLQIDHGVGTVGCRVEGNYIGSHNVSFSVFNKGKSLVHKDAWLISAKQDLFLYQTFPEIFSVFPAAGSLSGGTLLTITGDFFDTPVTVTVAGAPCQIKYVSPQTIICTTGAAGESRYPNGPQPGNRGLLFEVWDETDNSLGEAAPAHRRQFVPNASLPLGFMPEGQQFSARLSGFFVAPQTNNYTFWIQADATASLYFSLSEDPGKKIEVASIPAGIPEWLTNWEKSWSQPWKPKSEKFELMGGAVHYMEAVYHGRSPHFGMRIGVQVHNTWLNPNVVNTYRRERHEILASASRLPEIQMLTLSGTGRFSLSWDNVTSVFMSTNATAEQVQKALENLLSIKCKIEPPSAKILLQAGFEHGYLNNTLYVAVSYANKFLQPVKKNLTCLYPLNKTSPESWKFICTDLWKDCLENSEFLKDLLKNSSVFLHQIDLEPLAGMAESSDWFFVDEIIVSDRDIVVFQREPRPARPHGSLIESVSVAGASPIYNVSFLAADYCKELPLISLREAVNETSINLTVRRVQAVSPPLGGTFRIHLPNVVISGIPVSISSRHLRKLLQSSADNFTAQYLNATDFLVTKDSSSCYQSTWTLTWSSMTGDLPNIISVSAENLTGLNPTITARVVFDGGVFISPIFGDMLATPNDFTQVAVAVNDVPANCSGSCIFQYLLESTPLVDSVEYSVGDAVHMLIHIVGSGLTADRMSLHIEVNQTVCEVLASNHSTALCQMNLLPAGLYRLAVLVRPYGFAVNASRGSGIFLRIMPRLTAIEPPTASEIGGLPVTLTGSGFDGIRLVQFGSQPCPINAYVSSGTKIECGLPPWRGEDHMVDVMLISEYGSTLFANVFTYDSSLNPLIISLSRNTSSIAGGQTLHVGISSFTNYSGLDVKVIIQETALEIQAQTHHGFSVMLPSLTSGLYNFSVTLNNIPLGTNGVEPFIQYVTEVFGMEPCCGSLLGGTSLTISGAGFSSNQVMVSVSVGSRPCPVTYLNEEKIVCHSPPAVQLPNTTVQDFAADVRVLIGNTSSVDASALNISNFTFLYKTSLTLDIEDVEVEMVNDTLWLKIEAINVTDLVALLGDVECELKAEHTNHSTFSAQCSLPLNVFEPGQYPVRILQKQTGYANVPTERQHFTVFPLIKTIFPSHGSVCGGQLLTISGLALKSQTNSVGVNLANNFTCEIQSSDDSIIKCALLRMDFLMDNGPFRDGSQDLGVTVSVNGIDSRCLEGCSFHLLENLTFVIDAVTAEFNEMLIHLLIRGQRSAWAMEGASIEVDERLPCNITFWNETTVECCVNHLAAGEHVVSVRHRRWGQACLSQKGSNIFRVAPRVSRFYPQNFSIHGGGLLTLEGVALKGRNKTSVTTGDRNCFLTSVAYWAVQCLVPSNHGTVAVRLSVDDVLYFVGEINYSEDSTPVFLSLLPAVNQFLTIRVSRIRRTEDMYVFVGGTACTNITGNDRTLHCVLPRLPAGVYNVTGGDVLRGGASSSLVFTSCLTVLSVKGNRGCLGGGEVHIRGTGFSPGNTLVTICGTVCEMLDGVTTTDLTCLAQPLNASLAILCGLTWSLEEETNCAAPVPALIQCDIHVMSNASVMKAATPYLYLCSNSCSALPSDQAAANSSHGLFTGLFISPKVERDEVLIHNSSCNITMETEAEMECEGPNQPITAKITEIWKKRGQTTQSANPFRFCGYWSKDWSWLDGHQPHDGDNVTVERGQTLLLDTSTSVLNILHVKGGKLVFVGPGPVELHAHYILVSDGGELQVGAPGDPFCGIARIHLHGSSHSPPFSPYGAKFLAVRNGTLSMHGCLPKVTVTHLKSGARPNDTRLSLMEAVDWKPGDDVVICGGGLGDAQKPDEVVTVQSVQGTDLYITSPLRYPHDISEEQVLGERLNLRAIVALLSRSVVIQGNVTSEKISHQKQCKEAAALGGETGVSKCLYKRSERNLGSRDMGAVVIVQSYRGEGSRLHLEGVQFRHIGQVFRKDLSALTIAGNAHMTSSYIRGCVVLDSFARGISLSGVSHLRVENNVLYNIMGHGLSVGEWLDQKNQLKHNTIIGLSGTDGLSNIETFSPAGIYIQAPDNLIEGNTVCAAGHGYFFHLSPTGLSQAPALSFTGNVAHTCPRYGLLLYPEYHPQRANSTNLVVFQSFTVWQCQGGVQIMNSCNLQLRAFLLFACHDFGVDIVESLGNVSVVNSWFLGHLHKTNESCMFTGLKTPKRRELLISNTTFVNFDLLNCTAITPCSGCQQGQGGFTVRAEQVFLLNTPNWVSFPFPHSAILEDLDGSITGQEGSRLLPSMDTLPASCRASVNASRTSRGSVCAGSCVFHRMSIGLTNAPICPYNLKVIDSSNKTTTVNYVPDTLSNAFGWMALLLDQETYTLSFDNLWVFFSLQYVATFDNFSAGNYLLVEHEGLSPYINVTVTCGTRQGLPLQSLPSHRYNKSCDWLFSKEQKKLTYLVTGEGLIQVWLCVSCFLDPIVPPPPPPPPSLLRWSDSASWDGVTKSWGGYNHSVPLPGDDVIILPGRTILVDTTLPRLRGLYLLGTLEFPLNSSNVLSASCILIAGGVLKVGTLQNPLERRAKIQILLRASERVYCDRLDGIGVAPGTIGVYGKLQMHSAYARNSWTRLGNDVAPGNERLLVQDPLDWHRGDSIVISSSSYEAHQAETAILEEVNNHSIRIRERLLYRHLGHSQSLEDGQRISLAAEIGLLTRNIQIKSDNNCNGRLLVGSFRNASGTEFTGMLQLSNVEILSFGSSQFPSVDIRSASPDSFIISSSIHQSCGAGIRAVASSGLLLQDNVVFSTAGHGIHLEGQDSSLVRNLIILSQQPQSVSYWVAGIKTNGADNVRLHNNVVAGSERIAFHIRGQECFLAGELCSGNVAHSSLHGVHLYRGDGFPNCTKIAGFISFKNYDYGVLFHLEGNVVVENMILVDNNVGLLPVLYCPSTELRCHLEKQYVEFRNSVLLATSFSFDCVKDRIHPLSAHLTTRDRAPRSPWKGRVGILWPSFTSESRCWPDNPWHKIQNYSAVLGIMKLQDVTFAGFRKTCYSDDRDICIMTNPDNRGVLHVVTSERTRMLHVSEQNMFHFYPSHTRENESRVSSCVDRVCEGSRKALFKDLDGSALELNPPVSIFPKSEAEWEQLCLDVDEFPQAEVAHVDAVSRVGELLGLPVSQKEENSQLSGNRTGDGILVSHFHLWEFAWERIKSIA</sequence>
<evidence type="ECO:0000256" key="7">
    <source>
        <dbReference type="ARBA" id="ARBA00022737"/>
    </source>
</evidence>
<dbReference type="PANTHER" id="PTHR46769:SF1">
    <property type="entry name" value="FIBROCYSTIN"/>
    <property type="match status" value="1"/>
</dbReference>
<dbReference type="InterPro" id="IPR037524">
    <property type="entry name" value="PA14/GLEYA"/>
</dbReference>
<dbReference type="PROSITE" id="PS51484">
    <property type="entry name" value="G8"/>
    <property type="match status" value="2"/>
</dbReference>
<dbReference type="InterPro" id="IPR013783">
    <property type="entry name" value="Ig-like_fold"/>
</dbReference>
<name>A0AA97KQ89_EUBMA</name>
<dbReference type="Gene3D" id="2.60.40.10">
    <property type="entry name" value="Immunoglobulins"/>
    <property type="match status" value="5"/>
</dbReference>
<dbReference type="Pfam" id="PF10162">
    <property type="entry name" value="G8"/>
    <property type="match status" value="2"/>
</dbReference>
<dbReference type="InterPro" id="IPR002909">
    <property type="entry name" value="IPT_dom"/>
</dbReference>
<dbReference type="InterPro" id="IPR012334">
    <property type="entry name" value="Pectin_lyas_fold"/>
</dbReference>